<dbReference type="AlphaFoldDB" id="A0A0X8F9Y7"/>
<comment type="similarity">
    <text evidence="2">Belongs to the class-V pyridoxal-phosphate-dependent aminotransferase family. NifS/IscS subfamily.</text>
</comment>
<dbReference type="PROSITE" id="PS00595">
    <property type="entry name" value="AA_TRANSFER_CLASS_5"/>
    <property type="match status" value="1"/>
</dbReference>
<keyword evidence="5" id="KW-0408">Iron</keyword>
<dbReference type="PIRSF" id="PIRSF005572">
    <property type="entry name" value="NifS"/>
    <property type="match status" value="1"/>
</dbReference>
<keyword evidence="9" id="KW-0032">Aminotransferase</keyword>
<dbReference type="InterPro" id="IPR015422">
    <property type="entry name" value="PyrdxlP-dep_Trfase_small"/>
</dbReference>
<proteinExistence type="inferred from homology"/>
<evidence type="ECO:0000259" key="8">
    <source>
        <dbReference type="Pfam" id="PF00266"/>
    </source>
</evidence>
<dbReference type="Proteomes" id="UP000234239">
    <property type="component" value="Unassembled WGS sequence"/>
</dbReference>
<dbReference type="GO" id="GO:0051536">
    <property type="term" value="F:iron-sulfur cluster binding"/>
    <property type="evidence" value="ECO:0007669"/>
    <property type="project" value="UniProtKB-KW"/>
</dbReference>
<reference evidence="11" key="2">
    <citation type="submission" date="2016-01" db="EMBL/GenBank/DDBJ databases">
        <title>Six Aerococcus type strain genome sequencing and assembly using PacBio and Illumina Hiseq.</title>
        <authorList>
            <person name="Carkaci D."/>
            <person name="Dargis R."/>
            <person name="Nielsen X.C."/>
            <person name="Skovgaard O."/>
            <person name="Fuursted K."/>
            <person name="Christensen J.J."/>
        </authorList>
    </citation>
    <scope>NUCLEOTIDE SEQUENCE [LARGE SCALE GENOMIC DNA]</scope>
    <source>
        <strain evidence="11">CCUG43001</strain>
    </source>
</reference>
<keyword evidence="4" id="KW-0663">Pyridoxal phosphate</keyword>
<dbReference type="InterPro" id="IPR016454">
    <property type="entry name" value="Cysteine_dSase"/>
</dbReference>
<dbReference type="Gene3D" id="1.10.260.50">
    <property type="match status" value="1"/>
</dbReference>
<keyword evidence="9" id="KW-0808">Transferase</keyword>
<evidence type="ECO:0000313" key="10">
    <source>
        <dbReference type="EMBL" id="PKZ21788.1"/>
    </source>
</evidence>
<evidence type="ECO:0000313" key="11">
    <source>
        <dbReference type="Proteomes" id="UP000069912"/>
    </source>
</evidence>
<evidence type="ECO:0000256" key="3">
    <source>
        <dbReference type="ARBA" id="ARBA00022723"/>
    </source>
</evidence>
<keyword evidence="3" id="KW-0479">Metal-binding</keyword>
<evidence type="ECO:0000256" key="5">
    <source>
        <dbReference type="ARBA" id="ARBA00023004"/>
    </source>
</evidence>
<gene>
    <name evidence="9" type="ORF">AWM72_01350</name>
    <name evidence="10" type="ORF">CYJ28_07760</name>
</gene>
<evidence type="ECO:0000256" key="2">
    <source>
        <dbReference type="ARBA" id="ARBA00006490"/>
    </source>
</evidence>
<dbReference type="SUPFAM" id="SSF53383">
    <property type="entry name" value="PLP-dependent transferases"/>
    <property type="match status" value="1"/>
</dbReference>
<evidence type="ECO:0000256" key="6">
    <source>
        <dbReference type="ARBA" id="ARBA00023014"/>
    </source>
</evidence>
<evidence type="ECO:0000256" key="1">
    <source>
        <dbReference type="ARBA" id="ARBA00001933"/>
    </source>
</evidence>
<organism evidence="9 11">
    <name type="scientific">Aerococcus sanguinicola</name>
    <dbReference type="NCBI Taxonomy" id="119206"/>
    <lineage>
        <taxon>Bacteria</taxon>
        <taxon>Bacillati</taxon>
        <taxon>Bacillota</taxon>
        <taxon>Bacilli</taxon>
        <taxon>Lactobacillales</taxon>
        <taxon>Aerococcaceae</taxon>
        <taxon>Aerococcus</taxon>
    </lineage>
</organism>
<evidence type="ECO:0000313" key="12">
    <source>
        <dbReference type="Proteomes" id="UP000234239"/>
    </source>
</evidence>
<dbReference type="InterPro" id="IPR015424">
    <property type="entry name" value="PyrdxlP-dep_Trfase"/>
</dbReference>
<reference evidence="9 11" key="1">
    <citation type="journal article" date="2016" name="Genome Announc.">
        <title>Complete Genome Sequences of Aerococcus christensenii CCUG 28831T, Aerococcus sanguinicola CCUG 43001T, Aerococcus urinae CCUG 36881T, Aerococcus urinaeequi CCUG 28094T, Aerococcus urinaehominis CCUG 42038 BT, and Aerococcus viridans CCUG 4311T.</title>
        <authorList>
            <person name="Carkaci D."/>
            <person name="Dargis R."/>
            <person name="Nielsen X.C."/>
            <person name="Skovgaard O."/>
            <person name="Fuursted K."/>
            <person name="Christensen J.J."/>
        </authorList>
    </citation>
    <scope>NUCLEOTIDE SEQUENCE [LARGE SCALE GENOMIC DNA]</scope>
    <source>
        <strain evidence="9 11">CCUG43001</strain>
    </source>
</reference>
<dbReference type="PANTHER" id="PTHR11601">
    <property type="entry name" value="CYSTEINE DESULFURYLASE FAMILY MEMBER"/>
    <property type="match status" value="1"/>
</dbReference>
<name>A0A0X8F9Y7_9LACT</name>
<dbReference type="EMBL" id="CP014160">
    <property type="protein sequence ID" value="AMB93482.1"/>
    <property type="molecule type" value="Genomic_DNA"/>
</dbReference>
<dbReference type="Gene3D" id="3.90.1150.10">
    <property type="entry name" value="Aspartate Aminotransferase, domain 1"/>
    <property type="match status" value="1"/>
</dbReference>
<accession>A0A0X8F9Y7</accession>
<dbReference type="Gene3D" id="3.40.640.10">
    <property type="entry name" value="Type I PLP-dependent aspartate aminotransferase-like (Major domain)"/>
    <property type="match status" value="1"/>
</dbReference>
<dbReference type="InterPro" id="IPR000192">
    <property type="entry name" value="Aminotrans_V_dom"/>
</dbReference>
<dbReference type="PANTHER" id="PTHR11601:SF50">
    <property type="entry name" value="CYSTEINE DESULFURASE ISCS 2-RELATED"/>
    <property type="match status" value="1"/>
</dbReference>
<dbReference type="EMBL" id="PKGY01000003">
    <property type="protein sequence ID" value="PKZ21788.1"/>
    <property type="molecule type" value="Genomic_DNA"/>
</dbReference>
<dbReference type="GO" id="GO:0046872">
    <property type="term" value="F:metal ion binding"/>
    <property type="evidence" value="ECO:0007669"/>
    <property type="project" value="UniProtKB-KW"/>
</dbReference>
<evidence type="ECO:0000313" key="9">
    <source>
        <dbReference type="EMBL" id="AMB93482.1"/>
    </source>
</evidence>
<dbReference type="Pfam" id="PF00266">
    <property type="entry name" value="Aminotran_5"/>
    <property type="match status" value="1"/>
</dbReference>
<evidence type="ECO:0000256" key="4">
    <source>
        <dbReference type="ARBA" id="ARBA00022898"/>
    </source>
</evidence>
<reference evidence="10 12" key="3">
    <citation type="submission" date="2017-12" db="EMBL/GenBank/DDBJ databases">
        <title>Phylogenetic diversity of female urinary microbiome.</title>
        <authorList>
            <person name="Thomas-White K."/>
            <person name="Wolfe A.J."/>
        </authorList>
    </citation>
    <scope>NUCLEOTIDE SEQUENCE [LARGE SCALE GENOMIC DNA]</scope>
    <source>
        <strain evidence="10 12">UMB0139</strain>
    </source>
</reference>
<comment type="cofactor">
    <cofactor evidence="1 7">
        <name>pyridoxal 5'-phosphate</name>
        <dbReference type="ChEBI" id="CHEBI:597326"/>
    </cofactor>
</comment>
<dbReference type="GeneID" id="92902718"/>
<dbReference type="OrthoDB" id="9808002at2"/>
<dbReference type="KEGG" id="asan:AWM72_01350"/>
<dbReference type="Proteomes" id="UP000069912">
    <property type="component" value="Chromosome"/>
</dbReference>
<keyword evidence="6" id="KW-0411">Iron-sulfur</keyword>
<keyword evidence="11" id="KW-1185">Reference proteome</keyword>
<dbReference type="GO" id="GO:0008483">
    <property type="term" value="F:transaminase activity"/>
    <property type="evidence" value="ECO:0007669"/>
    <property type="project" value="UniProtKB-KW"/>
</dbReference>
<dbReference type="InterPro" id="IPR015421">
    <property type="entry name" value="PyrdxlP-dep_Trfase_major"/>
</dbReference>
<dbReference type="RefSeq" id="WP_067972017.1">
    <property type="nucleotide sequence ID" value="NZ_CAJHKN010000005.1"/>
</dbReference>
<feature type="domain" description="Aminotransferase class V" evidence="8">
    <location>
        <begin position="5"/>
        <end position="368"/>
    </location>
</feature>
<dbReference type="InterPro" id="IPR020578">
    <property type="entry name" value="Aminotrans_V_PyrdxlP_BS"/>
</dbReference>
<evidence type="ECO:0000256" key="7">
    <source>
        <dbReference type="RuleBase" id="RU004504"/>
    </source>
</evidence>
<protein>
    <submittedName>
        <fullName evidence="9">Aminotransferase V</fullName>
    </submittedName>
    <submittedName>
        <fullName evidence="10">Cysteine desulfurase</fullName>
    </submittedName>
</protein>
<sequence length="383" mass="42247">MSKTIYFDNSATTKIFKEAAESMLKTMETYYANPSSLHALGNQAHRLLESARKQAADILGCSPEEVFFTGSGTESDNWAVKGTALEKAGAGKHLITSQVEHPAIMNTMHALEKQGFEVTYLPVDKEGKVHAEDLKAAIRPDTTLVSVMAINNEIGSQQPIAELAEVLEDYPSIHFHVDGVQSFMKTPRPLIHPRVDLMSFSAHKFNGPRGCGILYKKANRQILPLLDGGGQEHLLRSSTENLPAIVATVKAMRLTQEGANEESKRHQAFQDRLRQFLAEEGDQVTVFSPQDGAAHILCFALKGVRGEVMVHALEEEGIYVSTTSACASRKSQQGSSTLAAMPVDPSLARCAIRLSFGHDNRMEEVEDFIEVYRRLLHKFAKIQ</sequence>